<proteinExistence type="predicted"/>
<organism evidence="1 2">
    <name type="scientific">Massilia atriviolacea</name>
    <dbReference type="NCBI Taxonomy" id="2495579"/>
    <lineage>
        <taxon>Bacteria</taxon>
        <taxon>Pseudomonadati</taxon>
        <taxon>Pseudomonadota</taxon>
        <taxon>Betaproteobacteria</taxon>
        <taxon>Burkholderiales</taxon>
        <taxon>Oxalobacteraceae</taxon>
        <taxon>Telluria group</taxon>
        <taxon>Massilia</taxon>
    </lineage>
</organism>
<reference evidence="1 2" key="1">
    <citation type="submission" date="2018-12" db="EMBL/GenBank/DDBJ databases">
        <authorList>
            <person name="Yang E."/>
        </authorList>
    </citation>
    <scope>NUCLEOTIDE SEQUENCE [LARGE SCALE GENOMIC DNA]</scope>
    <source>
        <strain evidence="1 2">SOD</strain>
    </source>
</reference>
<gene>
    <name evidence="1" type="ORF">EJB06_07520</name>
</gene>
<dbReference type="OrthoDB" id="7279918at2"/>
<protein>
    <submittedName>
        <fullName evidence="1">Uncharacterized protein</fullName>
    </submittedName>
</protein>
<dbReference type="Proteomes" id="UP000278085">
    <property type="component" value="Unassembled WGS sequence"/>
</dbReference>
<dbReference type="AlphaFoldDB" id="A0A430HRB5"/>
<evidence type="ECO:0000313" key="2">
    <source>
        <dbReference type="Proteomes" id="UP000278085"/>
    </source>
</evidence>
<dbReference type="RefSeq" id="WP_126073380.1">
    <property type="nucleotide sequence ID" value="NZ_CP051166.1"/>
</dbReference>
<dbReference type="EMBL" id="RXLQ01000003">
    <property type="protein sequence ID" value="RSZ60019.1"/>
    <property type="molecule type" value="Genomic_DNA"/>
</dbReference>
<accession>A0A430HRB5</accession>
<name>A0A430HRB5_9BURK</name>
<keyword evidence="2" id="KW-1185">Reference proteome</keyword>
<comment type="caution">
    <text evidence="1">The sequence shown here is derived from an EMBL/GenBank/DDBJ whole genome shotgun (WGS) entry which is preliminary data.</text>
</comment>
<evidence type="ECO:0000313" key="1">
    <source>
        <dbReference type="EMBL" id="RSZ60019.1"/>
    </source>
</evidence>
<sequence length="65" mass="7134">MNIYDLIEFQQGDVKYKEDKALPRAVAIGHITPEQATRKIACAKAILATLETVRDLSKNPGGKHG</sequence>